<dbReference type="KEGG" id="arep:ID810_10535"/>
<reference evidence="1 2" key="1">
    <citation type="submission" date="2020-11" db="EMBL/GenBank/DDBJ databases">
        <title>Actinomyces sp. ZJ750.</title>
        <authorList>
            <person name="Zhou J."/>
        </authorList>
    </citation>
    <scope>NUCLEOTIDE SEQUENCE [LARGE SCALE GENOMIC DNA]</scope>
    <source>
        <strain evidence="1 2">ZJ750</strain>
    </source>
</reference>
<dbReference type="RefSeq" id="WP_166857377.1">
    <property type="nucleotide sequence ID" value="NZ_CP063989.1"/>
</dbReference>
<name>A0A7T0LJZ1_9ACTO</name>
<dbReference type="AlphaFoldDB" id="A0A7T0LJZ1"/>
<accession>A0A7T0LJZ1</accession>
<dbReference type="EMBL" id="CP063989">
    <property type="protein sequence ID" value="QPL05152.1"/>
    <property type="molecule type" value="Genomic_DNA"/>
</dbReference>
<organism evidence="1 2">
    <name type="scientific">Actinomyces respiraculi</name>
    <dbReference type="NCBI Taxonomy" id="2744574"/>
    <lineage>
        <taxon>Bacteria</taxon>
        <taxon>Bacillati</taxon>
        <taxon>Actinomycetota</taxon>
        <taxon>Actinomycetes</taxon>
        <taxon>Actinomycetales</taxon>
        <taxon>Actinomycetaceae</taxon>
        <taxon>Actinomyces</taxon>
    </lineage>
</organism>
<gene>
    <name evidence="1" type="ORF">ID810_10535</name>
</gene>
<protein>
    <submittedName>
        <fullName evidence="1">Uncharacterized protein</fullName>
    </submittedName>
</protein>
<proteinExistence type="predicted"/>
<sequence>MSTTIDVYPTTSHLPLVEQTRARTQELFQELLDRYEVGSTIEIKAFYPTDNDTDIRYVNKDVAWAPDTHLGFAYWIDGKWDSSSWPSCFPVGDDDRISEEDLVYPFDSKPEHLGLWSIVEEFEGLLPPEKLARLLSQDHYWYEYRNFAGPAVASTGYGLVAAALAEATDGVIASFDSAFECEHNGETAEEFLAWWGDRQIAFYGIERFTQAPNT</sequence>
<evidence type="ECO:0000313" key="1">
    <source>
        <dbReference type="EMBL" id="QPL05152.1"/>
    </source>
</evidence>
<evidence type="ECO:0000313" key="2">
    <source>
        <dbReference type="Proteomes" id="UP000594637"/>
    </source>
</evidence>
<keyword evidence="2" id="KW-1185">Reference proteome</keyword>
<dbReference type="Proteomes" id="UP000594637">
    <property type="component" value="Chromosome"/>
</dbReference>